<dbReference type="PROSITE" id="PS00149">
    <property type="entry name" value="SULFATASE_2"/>
    <property type="match status" value="1"/>
</dbReference>
<feature type="domain" description="Sulfatase N-terminal" evidence="5">
    <location>
        <begin position="7"/>
        <end position="350"/>
    </location>
</feature>
<gene>
    <name evidence="6" type="ORF">EYB31_29845</name>
</gene>
<evidence type="ECO:0000256" key="2">
    <source>
        <dbReference type="ARBA" id="ARBA00022723"/>
    </source>
</evidence>
<dbReference type="PANTHER" id="PTHR42693">
    <property type="entry name" value="ARYLSULFATASE FAMILY MEMBER"/>
    <property type="match status" value="1"/>
</dbReference>
<dbReference type="Pfam" id="PF00884">
    <property type="entry name" value="Sulfatase"/>
    <property type="match status" value="1"/>
</dbReference>
<dbReference type="Proteomes" id="UP000293142">
    <property type="component" value="Unassembled WGS sequence"/>
</dbReference>
<accession>A0A4V2J3F4</accession>
<evidence type="ECO:0000313" key="6">
    <source>
        <dbReference type="EMBL" id="TBL71582.1"/>
    </source>
</evidence>
<reference evidence="6 7" key="1">
    <citation type="submission" date="2019-02" db="EMBL/GenBank/DDBJ databases">
        <title>Paenibacillus sp. nov., isolated from surface-sterilized tissue of Thalictrum simplex L.</title>
        <authorList>
            <person name="Tuo L."/>
        </authorList>
    </citation>
    <scope>NUCLEOTIDE SEQUENCE [LARGE SCALE GENOMIC DNA]</scope>
    <source>
        <strain evidence="6 7">N2SHLJ1</strain>
    </source>
</reference>
<sequence>MANGNRPNIVYILADDMGYGDISYLNEASKINTIHLDRMAREGMAFTDAHSSSAVCTPSRYSILTGRYNWRSALKQFVLFGYDAPLIEKERMTVASMLKEAGYRTACIGKWHLGLDWSRSGDNKEDVDFTRPVSGGPVEHGFDYFFGISASLDMAPYVYIENDRVTAVPDSFSQNPDPMQMWRHGPVAPDFKHEEVLQVLTQKVLDTLETNRDEPFFIYFPLTAPHTPILPSEPFQGKSGTNSYGDFVLMCDDVVGQINAKLEELGLSDNTIVIYTSDNGCSPRANYSELLQVGHNPSYIFRGTKADIYEGGHRIPLIIKWPAGIQAGSICGETVCLVDLMRTAAELIGYQLPDNTGEDSVSNLPLWRGEPLAAPLREAVVHHSIDGSFSIRQGRWKLELCPGSGGWSDPVPGQEPADSPPIQLYDLTQDIGERRNMWDQQPEVVERLRTLLISYIEDGRSTPGARQQNTGVDDWPQLARVRR</sequence>
<dbReference type="InterPro" id="IPR024607">
    <property type="entry name" value="Sulfatase_CS"/>
</dbReference>
<dbReference type="InterPro" id="IPR017850">
    <property type="entry name" value="Alkaline_phosphatase_core_sf"/>
</dbReference>
<proteinExistence type="inferred from homology"/>
<dbReference type="OrthoDB" id="9762324at2"/>
<evidence type="ECO:0000256" key="4">
    <source>
        <dbReference type="ARBA" id="ARBA00022837"/>
    </source>
</evidence>
<dbReference type="InterPro" id="IPR000917">
    <property type="entry name" value="Sulfatase_N"/>
</dbReference>
<dbReference type="PANTHER" id="PTHR42693:SF53">
    <property type="entry name" value="ENDO-4-O-SULFATASE"/>
    <property type="match status" value="1"/>
</dbReference>
<dbReference type="Gene3D" id="3.40.720.10">
    <property type="entry name" value="Alkaline Phosphatase, subunit A"/>
    <property type="match status" value="1"/>
</dbReference>
<organism evidence="6 7">
    <name type="scientific">Paenibacillus thalictri</name>
    <dbReference type="NCBI Taxonomy" id="2527873"/>
    <lineage>
        <taxon>Bacteria</taxon>
        <taxon>Bacillati</taxon>
        <taxon>Bacillota</taxon>
        <taxon>Bacilli</taxon>
        <taxon>Bacillales</taxon>
        <taxon>Paenibacillaceae</taxon>
        <taxon>Paenibacillus</taxon>
    </lineage>
</organism>
<dbReference type="GO" id="GO:0004065">
    <property type="term" value="F:arylsulfatase activity"/>
    <property type="evidence" value="ECO:0007669"/>
    <property type="project" value="TreeGrafter"/>
</dbReference>
<comment type="similarity">
    <text evidence="1">Belongs to the sulfatase family.</text>
</comment>
<dbReference type="EMBL" id="SIRE01000025">
    <property type="protein sequence ID" value="TBL71582.1"/>
    <property type="molecule type" value="Genomic_DNA"/>
</dbReference>
<keyword evidence="7" id="KW-1185">Reference proteome</keyword>
<dbReference type="CDD" id="cd16143">
    <property type="entry name" value="ARS_like"/>
    <property type="match status" value="1"/>
</dbReference>
<dbReference type="GO" id="GO:0046872">
    <property type="term" value="F:metal ion binding"/>
    <property type="evidence" value="ECO:0007669"/>
    <property type="project" value="UniProtKB-KW"/>
</dbReference>
<dbReference type="RefSeq" id="WP_131017159.1">
    <property type="nucleotide sequence ID" value="NZ_SIRE01000025.1"/>
</dbReference>
<dbReference type="SUPFAM" id="SSF53649">
    <property type="entry name" value="Alkaline phosphatase-like"/>
    <property type="match status" value="1"/>
</dbReference>
<keyword evidence="4" id="KW-0106">Calcium</keyword>
<evidence type="ECO:0000259" key="5">
    <source>
        <dbReference type="Pfam" id="PF00884"/>
    </source>
</evidence>
<dbReference type="PROSITE" id="PS00523">
    <property type="entry name" value="SULFATASE_1"/>
    <property type="match status" value="1"/>
</dbReference>
<evidence type="ECO:0000256" key="3">
    <source>
        <dbReference type="ARBA" id="ARBA00022801"/>
    </source>
</evidence>
<dbReference type="AlphaFoldDB" id="A0A4V2J3F4"/>
<protein>
    <submittedName>
        <fullName evidence="6">Arylsulfatase</fullName>
    </submittedName>
</protein>
<keyword evidence="2" id="KW-0479">Metal-binding</keyword>
<keyword evidence="3" id="KW-0378">Hydrolase</keyword>
<evidence type="ECO:0000256" key="1">
    <source>
        <dbReference type="ARBA" id="ARBA00008779"/>
    </source>
</evidence>
<dbReference type="Gene3D" id="3.30.1120.10">
    <property type="match status" value="1"/>
</dbReference>
<evidence type="ECO:0000313" key="7">
    <source>
        <dbReference type="Proteomes" id="UP000293142"/>
    </source>
</evidence>
<dbReference type="InterPro" id="IPR050738">
    <property type="entry name" value="Sulfatase"/>
</dbReference>
<comment type="caution">
    <text evidence="6">The sequence shown here is derived from an EMBL/GenBank/DDBJ whole genome shotgun (WGS) entry which is preliminary data.</text>
</comment>
<name>A0A4V2J3F4_9BACL</name>